<dbReference type="Pfam" id="PF00293">
    <property type="entry name" value="NUDIX"/>
    <property type="match status" value="1"/>
</dbReference>
<dbReference type="InterPro" id="IPR015797">
    <property type="entry name" value="NUDIX_hydrolase-like_dom_sf"/>
</dbReference>
<proteinExistence type="predicted"/>
<evidence type="ECO:0000259" key="6">
    <source>
        <dbReference type="PROSITE" id="PS51462"/>
    </source>
</evidence>
<feature type="compositionally biased region" description="Acidic residues" evidence="5">
    <location>
        <begin position="233"/>
        <end position="245"/>
    </location>
</feature>
<feature type="compositionally biased region" description="Low complexity" evidence="5">
    <location>
        <begin position="417"/>
        <end position="432"/>
    </location>
</feature>
<dbReference type="PROSITE" id="PS51462">
    <property type="entry name" value="NUDIX"/>
    <property type="match status" value="1"/>
</dbReference>
<dbReference type="GO" id="GO:0034431">
    <property type="term" value="F:bis(5'-adenosyl)-hexaphosphatase activity"/>
    <property type="evidence" value="ECO:0007669"/>
    <property type="project" value="TreeGrafter"/>
</dbReference>
<dbReference type="GO" id="GO:1901909">
    <property type="term" value="P:diadenosine hexaphosphate catabolic process"/>
    <property type="evidence" value="ECO:0007669"/>
    <property type="project" value="TreeGrafter"/>
</dbReference>
<dbReference type="Gene3D" id="3.90.79.10">
    <property type="entry name" value="Nucleoside Triphosphate Pyrophosphohydrolase"/>
    <property type="match status" value="1"/>
</dbReference>
<dbReference type="GO" id="GO:0046872">
    <property type="term" value="F:metal ion binding"/>
    <property type="evidence" value="ECO:0007669"/>
    <property type="project" value="UniProtKB-KW"/>
</dbReference>
<feature type="compositionally biased region" description="Basic residues" evidence="5">
    <location>
        <begin position="262"/>
        <end position="273"/>
    </location>
</feature>
<feature type="region of interest" description="Disordered" evidence="5">
    <location>
        <begin position="165"/>
        <end position="452"/>
    </location>
</feature>
<name>A0A8H4EW95_MUCCL</name>
<feature type="compositionally biased region" description="Low complexity" evidence="5">
    <location>
        <begin position="327"/>
        <end position="336"/>
    </location>
</feature>
<evidence type="ECO:0000256" key="2">
    <source>
        <dbReference type="ARBA" id="ARBA00022723"/>
    </source>
</evidence>
<feature type="compositionally biased region" description="Acidic residues" evidence="5">
    <location>
        <begin position="202"/>
        <end position="212"/>
    </location>
</feature>
<dbReference type="PANTHER" id="PTHR12629">
    <property type="entry name" value="DIPHOSPHOINOSITOL POLYPHOSPHATE PHOSPHOHYDROLASE"/>
    <property type="match status" value="1"/>
</dbReference>
<gene>
    <name evidence="7" type="ORF">FB192DRAFT_1403584</name>
</gene>
<dbReference type="CDD" id="cd04666">
    <property type="entry name" value="NUDIX_DIPP2_like_Nudt4"/>
    <property type="match status" value="1"/>
</dbReference>
<keyword evidence="3" id="KW-0378">Hydrolase</keyword>
<evidence type="ECO:0000256" key="3">
    <source>
        <dbReference type="ARBA" id="ARBA00022801"/>
    </source>
</evidence>
<dbReference type="GO" id="GO:1901911">
    <property type="term" value="P:adenosine 5'-(hexahydrogen pentaphosphate) catabolic process"/>
    <property type="evidence" value="ECO:0007669"/>
    <property type="project" value="TreeGrafter"/>
</dbReference>
<feature type="domain" description="Nudix hydrolase" evidence="6">
    <location>
        <begin position="39"/>
        <end position="165"/>
    </location>
</feature>
<dbReference type="SUPFAM" id="SSF55811">
    <property type="entry name" value="Nudix"/>
    <property type="match status" value="1"/>
</dbReference>
<dbReference type="EMBL" id="JAAECE010000011">
    <property type="protein sequence ID" value="KAF1796771.1"/>
    <property type="molecule type" value="Genomic_DNA"/>
</dbReference>
<dbReference type="GO" id="GO:0008486">
    <property type="term" value="F:diphosphoinositol-polyphosphate diphosphatase activity"/>
    <property type="evidence" value="ECO:0007669"/>
    <property type="project" value="TreeGrafter"/>
</dbReference>
<dbReference type="GO" id="GO:0034432">
    <property type="term" value="F:bis(5'-adenosyl)-pentaphosphatase activity"/>
    <property type="evidence" value="ECO:0007669"/>
    <property type="project" value="TreeGrafter"/>
</dbReference>
<dbReference type="PANTHER" id="PTHR12629:SF0">
    <property type="entry name" value="DIPHOSPHOINOSITOL-POLYPHOSPHATE DIPHOSPHATASE"/>
    <property type="match status" value="1"/>
</dbReference>
<dbReference type="InterPro" id="IPR047198">
    <property type="entry name" value="DDP-like_NUDIX"/>
</dbReference>
<dbReference type="InterPro" id="IPR000086">
    <property type="entry name" value="NUDIX_hydrolase_dom"/>
</dbReference>
<evidence type="ECO:0000313" key="7">
    <source>
        <dbReference type="EMBL" id="KAF1796771.1"/>
    </source>
</evidence>
<evidence type="ECO:0000256" key="5">
    <source>
        <dbReference type="SAM" id="MobiDB-lite"/>
    </source>
</evidence>
<keyword evidence="4" id="KW-0460">Magnesium</keyword>
<dbReference type="GO" id="GO:0000298">
    <property type="term" value="F:endopolyphosphatase activity"/>
    <property type="evidence" value="ECO:0007669"/>
    <property type="project" value="TreeGrafter"/>
</dbReference>
<dbReference type="Proteomes" id="UP000469890">
    <property type="component" value="Unassembled WGS sequence"/>
</dbReference>
<organism evidence="7 8">
    <name type="scientific">Mucor circinelloides f. lusitanicus</name>
    <name type="common">Mucor racemosus var. lusitanicus</name>
    <dbReference type="NCBI Taxonomy" id="29924"/>
    <lineage>
        <taxon>Eukaryota</taxon>
        <taxon>Fungi</taxon>
        <taxon>Fungi incertae sedis</taxon>
        <taxon>Mucoromycota</taxon>
        <taxon>Mucoromycotina</taxon>
        <taxon>Mucoromycetes</taxon>
        <taxon>Mucorales</taxon>
        <taxon>Mucorineae</taxon>
        <taxon>Mucoraceae</taxon>
        <taxon>Mucor</taxon>
    </lineage>
</organism>
<evidence type="ECO:0000256" key="4">
    <source>
        <dbReference type="ARBA" id="ARBA00022842"/>
    </source>
</evidence>
<feature type="compositionally biased region" description="Basic residues" evidence="5">
    <location>
        <begin position="181"/>
        <end position="193"/>
    </location>
</feature>
<evidence type="ECO:0000313" key="8">
    <source>
        <dbReference type="Proteomes" id="UP000469890"/>
    </source>
</evidence>
<protein>
    <recommendedName>
        <fullName evidence="6">Nudix hydrolase domain-containing protein</fullName>
    </recommendedName>
</protein>
<dbReference type="GO" id="GO:0005634">
    <property type="term" value="C:nucleus"/>
    <property type="evidence" value="ECO:0007669"/>
    <property type="project" value="TreeGrafter"/>
</dbReference>
<feature type="compositionally biased region" description="Basic residues" evidence="5">
    <location>
        <begin position="217"/>
        <end position="229"/>
    </location>
</feature>
<sequence length="452" mass="51708">MKLFKKKSKTPPGAPKEPEMVYSMTPRHGHAQDVFDENGVRQVAGCLPIDPIHKRFLLVSSSSNPGAWVIPKGGWEKDETQKQAAMRETWEEAGVKGVITRHIGVFAEKAKTGVKAHHWIYEMEIKEVTKKFPEQKKRERRWFTYDEAVLVVKANYIHDALSMSSLSPLVHPNPESLQTDKKKKEKKEKKKKNKEAAMGEQVDNDDDDDESDEGKKKEKKDKKKKKKKNKSDGEEESSAEEEPLVDENGVPLTEEQKDALKKEKKKNKKKNKKKGEITELPDDELPPPPVYVNATPLGKMDITPPAKNNTPVEEVYRPLNPTPNNAHMPQQQHRQPMPSPSQRPPPQQQQYQQHPPYPQQHHQQQPYPSAVRPQQHQFPPHGQAYPSPPQQQQYRPMNQPYPPHPSPQGQRGPVPHPQQYPIAAQHQQQLPRPQHPPLHPGYQQRAPSGNMN</sequence>
<dbReference type="AlphaFoldDB" id="A0A8H4EW95"/>
<reference evidence="7 8" key="1">
    <citation type="submission" date="2019-09" db="EMBL/GenBank/DDBJ databases">
        <authorList>
            <consortium name="DOE Joint Genome Institute"/>
            <person name="Mondo S.J."/>
            <person name="Navarro-Mendoza M.I."/>
            <person name="Perez-Arques C."/>
            <person name="Panchal S."/>
            <person name="Nicolas F.E."/>
            <person name="Ganguly P."/>
            <person name="Pangilinan J."/>
            <person name="Grigoriev I."/>
            <person name="Heitman J."/>
            <person name="Sanya K."/>
            <person name="Garre V."/>
        </authorList>
    </citation>
    <scope>NUCLEOTIDE SEQUENCE [LARGE SCALE GENOMIC DNA]</scope>
    <source>
        <strain evidence="7 8">MU402</strain>
    </source>
</reference>
<dbReference type="GO" id="GO:0005737">
    <property type="term" value="C:cytoplasm"/>
    <property type="evidence" value="ECO:0007669"/>
    <property type="project" value="TreeGrafter"/>
</dbReference>
<dbReference type="PROSITE" id="PS00893">
    <property type="entry name" value="NUDIX_BOX"/>
    <property type="match status" value="1"/>
</dbReference>
<feature type="compositionally biased region" description="Low complexity" evidence="5">
    <location>
        <begin position="348"/>
        <end position="368"/>
    </location>
</feature>
<comment type="cofactor">
    <cofactor evidence="1">
        <name>Mg(2+)</name>
        <dbReference type="ChEBI" id="CHEBI:18420"/>
    </cofactor>
</comment>
<dbReference type="GO" id="GO:1901907">
    <property type="term" value="P:diadenosine pentaphosphate catabolic process"/>
    <property type="evidence" value="ECO:0007669"/>
    <property type="project" value="TreeGrafter"/>
</dbReference>
<dbReference type="GO" id="GO:0071543">
    <property type="term" value="P:diphosphoinositol polyphosphate metabolic process"/>
    <property type="evidence" value="ECO:0007669"/>
    <property type="project" value="TreeGrafter"/>
</dbReference>
<evidence type="ECO:0000256" key="1">
    <source>
        <dbReference type="ARBA" id="ARBA00001946"/>
    </source>
</evidence>
<dbReference type="InterPro" id="IPR020084">
    <property type="entry name" value="NUDIX_hydrolase_CS"/>
</dbReference>
<keyword evidence="2" id="KW-0479">Metal-binding</keyword>
<feature type="region of interest" description="Disordered" evidence="5">
    <location>
        <begin position="1"/>
        <end position="20"/>
    </location>
</feature>
<accession>A0A8H4EW95</accession>
<feature type="compositionally biased region" description="Pro residues" evidence="5">
    <location>
        <begin position="337"/>
        <end position="347"/>
    </location>
</feature>
<comment type="caution">
    <text evidence="7">The sequence shown here is derived from an EMBL/GenBank/DDBJ whole genome shotgun (WGS) entry which is preliminary data.</text>
</comment>